<sequence>MLLPSSLYACTQPLEARSRCIRVPEVVMTDCEGMSPGRSAVCWADTTEVGSGVARLIVVRRSAEVGKKIGTLILNGEVVSTIPDVRFQIMDPYFQLVLRPTVHAEELDPWINVLGVLGGTQISDDPLWTEFDMGRGRIALSRPIRGAVSGEIMPGFEVADLAKFERFARAAGVDLDWYRTDSYTSLKVRFGDRSLLVDQLMESSRVDNLADVSVWCDVRIGETAARTLEAMGMRNSTRVFYGGSAAYLAGVGGVVVLPVGEPLSRHIVLDVDDVKAETDRLIAAGFGIERSVVGALPVVRGSRHEPLPLALVQSRE</sequence>
<protein>
    <submittedName>
        <fullName evidence="1">Uncharacterized protein</fullName>
    </submittedName>
</protein>
<keyword evidence="2" id="KW-1185">Reference proteome</keyword>
<reference evidence="1 2" key="1">
    <citation type="submission" date="2019-06" db="EMBL/GenBank/DDBJ databases">
        <title>Sequencing the genomes of 1000 actinobacteria strains.</title>
        <authorList>
            <person name="Klenk H.-P."/>
        </authorList>
    </citation>
    <scope>NUCLEOTIDE SEQUENCE [LARGE SCALE GENOMIC DNA]</scope>
    <source>
        <strain evidence="1 2">DSM 19560</strain>
    </source>
</reference>
<dbReference type="EMBL" id="VIVQ01000001">
    <property type="protein sequence ID" value="TWE11618.1"/>
    <property type="molecule type" value="Genomic_DNA"/>
</dbReference>
<gene>
    <name evidence="1" type="ORF">BKA23_0397</name>
</gene>
<organism evidence="1 2">
    <name type="scientific">Rudaeicoccus suwonensis</name>
    <dbReference type="NCBI Taxonomy" id="657409"/>
    <lineage>
        <taxon>Bacteria</taxon>
        <taxon>Bacillati</taxon>
        <taxon>Actinomycetota</taxon>
        <taxon>Actinomycetes</taxon>
        <taxon>Micrococcales</taxon>
        <taxon>Dermacoccaceae</taxon>
        <taxon>Rudaeicoccus</taxon>
    </lineage>
</organism>
<accession>A0A561E7M1</accession>
<name>A0A561E7M1_9MICO</name>
<dbReference type="Proteomes" id="UP000318297">
    <property type="component" value="Unassembled WGS sequence"/>
</dbReference>
<proteinExistence type="predicted"/>
<evidence type="ECO:0000313" key="2">
    <source>
        <dbReference type="Proteomes" id="UP000318297"/>
    </source>
</evidence>
<dbReference type="AlphaFoldDB" id="A0A561E7M1"/>
<evidence type="ECO:0000313" key="1">
    <source>
        <dbReference type="EMBL" id="TWE11618.1"/>
    </source>
</evidence>
<comment type="caution">
    <text evidence="1">The sequence shown here is derived from an EMBL/GenBank/DDBJ whole genome shotgun (WGS) entry which is preliminary data.</text>
</comment>